<keyword evidence="2" id="KW-1185">Reference proteome</keyword>
<dbReference type="Proteomes" id="UP001637618">
    <property type="component" value="Unassembled WGS sequence"/>
</dbReference>
<name>A0ACC7PC18_9PSED</name>
<organism evidence="1 2">
    <name type="scientific">Pseudomonas imrae</name>
    <dbReference type="NCBI Taxonomy" id="2992837"/>
    <lineage>
        <taxon>Bacteria</taxon>
        <taxon>Pseudomonadati</taxon>
        <taxon>Pseudomonadota</taxon>
        <taxon>Gammaproteobacteria</taxon>
        <taxon>Pseudomonadales</taxon>
        <taxon>Pseudomonadaceae</taxon>
        <taxon>Pseudomonas</taxon>
    </lineage>
</organism>
<evidence type="ECO:0000313" key="1">
    <source>
        <dbReference type="EMBL" id="MFO2477933.1"/>
    </source>
</evidence>
<comment type="caution">
    <text evidence="1">The sequence shown here is derived from an EMBL/GenBank/DDBJ whole genome shotgun (WGS) entry which is preliminary data.</text>
</comment>
<reference evidence="1" key="1">
    <citation type="submission" date="2022-11" db="EMBL/GenBank/DDBJ databases">
        <title>Draft genome sequences of strains of Pseudomonas imrae sp. nov.</title>
        <authorList>
            <person name="Salva Serra F."/>
            <person name="Nimje P."/>
            <person name="Moore E.R.B."/>
            <person name="Marathe N.P."/>
        </authorList>
    </citation>
    <scope>NUCLEOTIDE SEQUENCE</scope>
    <source>
        <strain evidence="1">15FMM2</strain>
    </source>
</reference>
<proteinExistence type="predicted"/>
<dbReference type="EMBL" id="JAPEQY010000007">
    <property type="protein sequence ID" value="MFO2477933.1"/>
    <property type="molecule type" value="Genomic_DNA"/>
</dbReference>
<protein>
    <submittedName>
        <fullName evidence="1">Uncharacterized protein</fullName>
    </submittedName>
</protein>
<sequence>MKFKTFVLPDLHGLATALQARLRREFPGVAQPRTALIFPSPRISLVHLHAYWRLCPNTGHLVQQWDHADPQDPQSRNVSSLLA</sequence>
<evidence type="ECO:0000313" key="2">
    <source>
        <dbReference type="Proteomes" id="UP001637618"/>
    </source>
</evidence>
<gene>
    <name evidence="1" type="ORF">OOJ96_10985</name>
</gene>
<accession>A0ACC7PC18</accession>